<sequence>MASSNSLLSSLVIAQGPQPDTWLSTTLWKPRGARGVFGGHVIALAIAAANKSIEQPGMGLHSQHCYFILPADPDVVIEFKVERMRDGRSYATRVVRALQNGKSVFVLAASYSRGAGGAIMGGSPFSFIPTTNGIKDTKASVEKDAKDPALSHSLRFAVESTKDAQRTQKTAMWDAQTNEDIDRVHEKKHVSWREREGAAMPPFTPSWHIPFPEGVSSYEESVEEEMRWQKFLDERSNMVEDKARKYIQEYIQERTESPVSIAVARREPGQPRNVRMIWLRARLSPDEKPSTEDIKAMIGYMTDFQFIGTAARSVGLTSASKPRLGMLATLDHTTHFYPFPPDLDASRPMLHVMEAAITDVNSGRGIVRGLVYTDKGVLIAVTSQEGVVRADTRGMGERGVTEGGGFEGKAKL</sequence>
<evidence type="ECO:0000313" key="5">
    <source>
        <dbReference type="EMBL" id="KAK1927203.1"/>
    </source>
</evidence>
<dbReference type="PANTHER" id="PTHR11066:SF34">
    <property type="entry name" value="ACYL-COENZYME A THIOESTERASE 8"/>
    <property type="match status" value="1"/>
</dbReference>
<comment type="caution">
    <text evidence="5">The sequence shown here is derived from an EMBL/GenBank/DDBJ whole genome shotgun (WGS) entry which is preliminary data.</text>
</comment>
<evidence type="ECO:0000256" key="2">
    <source>
        <dbReference type="ARBA" id="ARBA00022801"/>
    </source>
</evidence>
<dbReference type="InterPro" id="IPR003703">
    <property type="entry name" value="Acyl_CoA_thio"/>
</dbReference>
<organism evidence="5 6">
    <name type="scientific">Papiliotrema laurentii</name>
    <name type="common">Cryptococcus laurentii</name>
    <dbReference type="NCBI Taxonomy" id="5418"/>
    <lineage>
        <taxon>Eukaryota</taxon>
        <taxon>Fungi</taxon>
        <taxon>Dikarya</taxon>
        <taxon>Basidiomycota</taxon>
        <taxon>Agaricomycotina</taxon>
        <taxon>Tremellomycetes</taxon>
        <taxon>Tremellales</taxon>
        <taxon>Rhynchogastremaceae</taxon>
        <taxon>Papiliotrema</taxon>
    </lineage>
</organism>
<dbReference type="GO" id="GO:0009062">
    <property type="term" value="P:fatty acid catabolic process"/>
    <property type="evidence" value="ECO:0007669"/>
    <property type="project" value="TreeGrafter"/>
</dbReference>
<dbReference type="Gene3D" id="2.40.160.210">
    <property type="entry name" value="Acyl-CoA thioesterase, double hotdog domain"/>
    <property type="match status" value="1"/>
</dbReference>
<dbReference type="GO" id="GO:0006637">
    <property type="term" value="P:acyl-CoA metabolic process"/>
    <property type="evidence" value="ECO:0007669"/>
    <property type="project" value="InterPro"/>
</dbReference>
<name>A0AAD9L8Q2_PAPLA</name>
<protein>
    <submittedName>
        <fullName evidence="5">HotDog domain-containing protein</fullName>
    </submittedName>
</protein>
<proteinExistence type="inferred from homology"/>
<dbReference type="CDD" id="cd03445">
    <property type="entry name" value="Thioesterase_II_repeat2"/>
    <property type="match status" value="1"/>
</dbReference>
<dbReference type="InterPro" id="IPR049449">
    <property type="entry name" value="TesB_ACOT8-like_N"/>
</dbReference>
<evidence type="ECO:0000313" key="6">
    <source>
        <dbReference type="Proteomes" id="UP001182556"/>
    </source>
</evidence>
<dbReference type="CDD" id="cd03444">
    <property type="entry name" value="Thioesterase_II_repeat1"/>
    <property type="match status" value="1"/>
</dbReference>
<feature type="domain" description="Acyl-CoA thioesterase-like N-terminal HotDog" evidence="3">
    <location>
        <begin position="29"/>
        <end position="110"/>
    </location>
</feature>
<dbReference type="SUPFAM" id="SSF54637">
    <property type="entry name" value="Thioesterase/thiol ester dehydrase-isomerase"/>
    <property type="match status" value="2"/>
</dbReference>
<dbReference type="PANTHER" id="PTHR11066">
    <property type="entry name" value="ACYL-COA THIOESTERASE"/>
    <property type="match status" value="1"/>
</dbReference>
<gene>
    <name evidence="5" type="ORF">DB88DRAFT_469905</name>
</gene>
<dbReference type="AlphaFoldDB" id="A0AAD9L8Q2"/>
<dbReference type="Pfam" id="PF13622">
    <property type="entry name" value="4HBT_3"/>
    <property type="match status" value="1"/>
</dbReference>
<dbReference type="Pfam" id="PF20789">
    <property type="entry name" value="4HBT_3C"/>
    <property type="match status" value="1"/>
</dbReference>
<comment type="similarity">
    <text evidence="1">Belongs to the C/M/P thioester hydrolase family.</text>
</comment>
<keyword evidence="2" id="KW-0378">Hydrolase</keyword>
<dbReference type="GO" id="GO:0047617">
    <property type="term" value="F:fatty acyl-CoA hydrolase activity"/>
    <property type="evidence" value="ECO:0007669"/>
    <property type="project" value="InterPro"/>
</dbReference>
<keyword evidence="6" id="KW-1185">Reference proteome</keyword>
<dbReference type="InterPro" id="IPR042171">
    <property type="entry name" value="Acyl-CoA_hotdog"/>
</dbReference>
<dbReference type="EMBL" id="JAODAN010000001">
    <property type="protein sequence ID" value="KAK1927203.1"/>
    <property type="molecule type" value="Genomic_DNA"/>
</dbReference>
<evidence type="ECO:0000259" key="4">
    <source>
        <dbReference type="Pfam" id="PF20789"/>
    </source>
</evidence>
<dbReference type="GO" id="GO:0005782">
    <property type="term" value="C:peroxisomal matrix"/>
    <property type="evidence" value="ECO:0007669"/>
    <property type="project" value="UniProtKB-SubCell"/>
</dbReference>
<dbReference type="Gene3D" id="3.10.129.10">
    <property type="entry name" value="Hotdog Thioesterase"/>
    <property type="match status" value="1"/>
</dbReference>
<reference evidence="5" key="1">
    <citation type="submission" date="2023-02" db="EMBL/GenBank/DDBJ databases">
        <title>Identification and recombinant expression of a fungal hydrolase from Papiliotrema laurentii that hydrolyzes apple cutin and clears colloidal polyester polyurethane.</title>
        <authorList>
            <consortium name="DOE Joint Genome Institute"/>
            <person name="Roman V.A."/>
            <person name="Bojanowski C."/>
            <person name="Crable B.R."/>
            <person name="Wagner D.N."/>
            <person name="Hung C.S."/>
            <person name="Nadeau L.J."/>
            <person name="Schratz L."/>
            <person name="Haridas S."/>
            <person name="Pangilinan J."/>
            <person name="Lipzen A."/>
            <person name="Na H."/>
            <person name="Yan M."/>
            <person name="Ng V."/>
            <person name="Grigoriev I.V."/>
            <person name="Spatafora J.W."/>
            <person name="Barlow D."/>
            <person name="Biffinger J."/>
            <person name="Kelley-Loughnane N."/>
            <person name="Varaljay V.A."/>
            <person name="Crookes-Goodson W.J."/>
        </authorList>
    </citation>
    <scope>NUCLEOTIDE SEQUENCE</scope>
    <source>
        <strain evidence="5">5307AH</strain>
    </source>
</reference>
<dbReference type="Proteomes" id="UP001182556">
    <property type="component" value="Unassembled WGS sequence"/>
</dbReference>
<dbReference type="InterPro" id="IPR029069">
    <property type="entry name" value="HotDog_dom_sf"/>
</dbReference>
<feature type="domain" description="Acyl-CoA thioesterase-like C-terminal" evidence="4">
    <location>
        <begin position="261"/>
        <end position="388"/>
    </location>
</feature>
<evidence type="ECO:0000259" key="3">
    <source>
        <dbReference type="Pfam" id="PF13622"/>
    </source>
</evidence>
<dbReference type="InterPro" id="IPR049450">
    <property type="entry name" value="ACOT8-like_C"/>
</dbReference>
<evidence type="ECO:0000256" key="1">
    <source>
        <dbReference type="ARBA" id="ARBA00006538"/>
    </source>
</evidence>
<accession>A0AAD9L8Q2</accession>